<dbReference type="InterPro" id="IPR000914">
    <property type="entry name" value="SBP_5_dom"/>
</dbReference>
<dbReference type="PANTHER" id="PTHR30290">
    <property type="entry name" value="PERIPLASMIC BINDING COMPONENT OF ABC TRANSPORTER"/>
    <property type="match status" value="1"/>
</dbReference>
<feature type="domain" description="Solute-binding protein family 5" evidence="1">
    <location>
        <begin position="94"/>
        <end position="430"/>
    </location>
</feature>
<sequence length="519" mass="55253">MTQKTTTDRSVRMRSIGLRQARLLGGGLVAISLVLAGCSADGDGSGGSSGGGDTIRVGIEEIPSQWLPGTDNGYAWVRVPYETLVARTADDPNEFVPQLAADWEIAADSLTFNLRDGVTFHDGTPFDAEAAKFNLEYVIEEQGPFSSGFDAVEEISAPDKHTLVLELSRPSQAVMSALTGRGGVMVSPTAIEDGIIKDHPVGTGPWAYDEDLSIAGSEIGFSRYDDHWDVDADVVDQVVLVAIDDSDARINALTTGEIDLGDVSVPQADQARSAGLTVDVYPGIHYGLLFLDRGPGGAVADVDARRAICQGLDVEGLAAAAGGEFLTATNQRFLEGEYGHNPDLPPIAFDPEQAEGTLDGRVPGLTMLAFEQSQQFAEALSGMLGEVGVDLEVQTVTAAEYFASWYDGAYSLGLGDNTELTPEEWYLRWFAANAPGNPAGVESETLDAAADAALAEPDPELAEPLWAEVMRIILEEEVLTCSEVLVNQAIGYDSDKIGGVRTVTWEPSSVEFTALERKD</sequence>
<dbReference type="InterPro" id="IPR039424">
    <property type="entry name" value="SBP_5"/>
</dbReference>
<evidence type="ECO:0000313" key="2">
    <source>
        <dbReference type="EMBL" id="PWN02946.1"/>
    </source>
</evidence>
<dbReference type="GO" id="GO:0015833">
    <property type="term" value="P:peptide transport"/>
    <property type="evidence" value="ECO:0007669"/>
    <property type="project" value="TreeGrafter"/>
</dbReference>
<dbReference type="Pfam" id="PF00496">
    <property type="entry name" value="SBP_bac_5"/>
    <property type="match status" value="1"/>
</dbReference>
<gene>
    <name evidence="2" type="ORF">DJ010_11210</name>
</gene>
<protein>
    <recommendedName>
        <fullName evidence="1">Solute-binding protein family 5 domain-containing protein</fullName>
    </recommendedName>
</protein>
<dbReference type="AlphaFoldDB" id="A0A316TTW8"/>
<dbReference type="GO" id="GO:1904680">
    <property type="term" value="F:peptide transmembrane transporter activity"/>
    <property type="evidence" value="ECO:0007669"/>
    <property type="project" value="TreeGrafter"/>
</dbReference>
<dbReference type="Proteomes" id="UP000245507">
    <property type="component" value="Unassembled WGS sequence"/>
</dbReference>
<organism evidence="2 3">
    <name type="scientific">Nocardioides silvaticus</name>
    <dbReference type="NCBI Taxonomy" id="2201891"/>
    <lineage>
        <taxon>Bacteria</taxon>
        <taxon>Bacillati</taxon>
        <taxon>Actinomycetota</taxon>
        <taxon>Actinomycetes</taxon>
        <taxon>Propionibacteriales</taxon>
        <taxon>Nocardioidaceae</taxon>
        <taxon>Nocardioides</taxon>
    </lineage>
</organism>
<name>A0A316TTW8_9ACTN</name>
<keyword evidence="3" id="KW-1185">Reference proteome</keyword>
<dbReference type="PIRSF" id="PIRSF002741">
    <property type="entry name" value="MppA"/>
    <property type="match status" value="1"/>
</dbReference>
<evidence type="ECO:0000313" key="3">
    <source>
        <dbReference type="Proteomes" id="UP000245507"/>
    </source>
</evidence>
<comment type="caution">
    <text evidence="2">The sequence shown here is derived from an EMBL/GenBank/DDBJ whole genome shotgun (WGS) entry which is preliminary data.</text>
</comment>
<dbReference type="Gene3D" id="3.10.105.10">
    <property type="entry name" value="Dipeptide-binding Protein, Domain 3"/>
    <property type="match status" value="1"/>
</dbReference>
<dbReference type="EMBL" id="QGDD01000004">
    <property type="protein sequence ID" value="PWN02946.1"/>
    <property type="molecule type" value="Genomic_DNA"/>
</dbReference>
<reference evidence="2 3" key="1">
    <citation type="submission" date="2018-05" db="EMBL/GenBank/DDBJ databases">
        <title>Nocardioides silvaticus genome.</title>
        <authorList>
            <person name="Li C."/>
            <person name="Wang G."/>
        </authorList>
    </citation>
    <scope>NUCLEOTIDE SEQUENCE [LARGE SCALE GENOMIC DNA]</scope>
    <source>
        <strain evidence="2 3">CCTCC AB 2018079</strain>
    </source>
</reference>
<dbReference type="GO" id="GO:0043190">
    <property type="term" value="C:ATP-binding cassette (ABC) transporter complex"/>
    <property type="evidence" value="ECO:0007669"/>
    <property type="project" value="InterPro"/>
</dbReference>
<accession>A0A316TTW8</accession>
<dbReference type="GO" id="GO:0042597">
    <property type="term" value="C:periplasmic space"/>
    <property type="evidence" value="ECO:0007669"/>
    <property type="project" value="UniProtKB-ARBA"/>
</dbReference>
<dbReference type="Gene3D" id="3.40.190.10">
    <property type="entry name" value="Periplasmic binding protein-like II"/>
    <property type="match status" value="1"/>
</dbReference>
<evidence type="ECO:0000259" key="1">
    <source>
        <dbReference type="Pfam" id="PF00496"/>
    </source>
</evidence>
<dbReference type="InterPro" id="IPR030678">
    <property type="entry name" value="Peptide/Ni-bd"/>
</dbReference>
<proteinExistence type="predicted"/>
<dbReference type="SUPFAM" id="SSF53850">
    <property type="entry name" value="Periplasmic binding protein-like II"/>
    <property type="match status" value="1"/>
</dbReference>